<dbReference type="Gene3D" id="1.20.920.10">
    <property type="entry name" value="Bromodomain-like"/>
    <property type="match status" value="2"/>
</dbReference>
<organism evidence="5">
    <name type="scientific">Tetraselmis sp. GSL018</name>
    <dbReference type="NCBI Taxonomy" id="582737"/>
    <lineage>
        <taxon>Eukaryota</taxon>
        <taxon>Viridiplantae</taxon>
        <taxon>Chlorophyta</taxon>
        <taxon>core chlorophytes</taxon>
        <taxon>Chlorodendrophyceae</taxon>
        <taxon>Chlorodendrales</taxon>
        <taxon>Chlorodendraceae</taxon>
        <taxon>Tetraselmis</taxon>
    </lineage>
</organism>
<sequence length="706" mass="76794">MDLPKKRTIQRVLRSIMLQEPAELYFNEPVDPDALGIPEYFEIIKRPMDLGTIMRKVNNDEFLDERDVYDSICLVWHNCFEFNRDGSEVSRAGAEMQDFAWKAWREAGLEARQQSHLRDDFDSQASESDGGQARGRGPERRGPAAPSQPDPRAPPSPVDGEPHAPPSAAAALGAREAAGRGTARQDHAATRKSRRQPTAAASQSAGPHAAEAKHPAQTARLSGRDSSVDTQASQPSLSSGPSRRPRISVRLRGHPTPPIPGGAAKLPKGRRTGGHGDPDELRTGFWGRLQIIRRVRTPMTAGTQGPRQRAAAEANQKQETAGTRGPKGGRGPRRSDSSASETASQQESRLRPADRLPSHPLGRCLHAIEKLMQKPGAEPFCTPMDPNEFPGSRELIRRPMDLGTIAEKLRPGLRTGWGTVEYKSVADVANDVAQVWENCEALFEESSPVALSCRRLDAIFRKYCDALSLPLPESYFRRQPAPGSSLGSVDHEPAKLGKRKPSQPGAQRHLAEEQQAPKKHRAEPTVVELRAAERSTALMPDMEEPFLEPPLPIPADEIGAPMQLADDGVRLPEPLDATSQGVEQYARENEPGAERAEAADTATQEEKDVEDEIRQRLVSAAVAQQRTAAQRLAVRRERAHEAIAAVSRALEAVTKAEAFLKAVDGEVQELRLLQMQQVQRGVPGGRVPTISACVGPSCAATAMGGA</sequence>
<feature type="compositionally biased region" description="Low complexity" evidence="3">
    <location>
        <begin position="199"/>
        <end position="209"/>
    </location>
</feature>
<evidence type="ECO:0000313" key="5">
    <source>
        <dbReference type="EMBL" id="JAC72371.1"/>
    </source>
</evidence>
<feature type="region of interest" description="Disordered" evidence="3">
    <location>
        <begin position="588"/>
        <end position="608"/>
    </location>
</feature>
<protein>
    <submittedName>
        <fullName evidence="5">Bromodomain-containing isoform 1</fullName>
    </submittedName>
</protein>
<dbReference type="EMBL" id="GBEZ01013632">
    <property type="protein sequence ID" value="JAC72371.1"/>
    <property type="molecule type" value="Transcribed_RNA"/>
</dbReference>
<dbReference type="PRINTS" id="PR00503">
    <property type="entry name" value="BROMODOMAIN"/>
</dbReference>
<dbReference type="InterPro" id="IPR036427">
    <property type="entry name" value="Bromodomain-like_sf"/>
</dbReference>
<dbReference type="PANTHER" id="PTHR47809">
    <property type="entry name" value="DNA-BINDING BROMODOMAIN-CONTAINING PROTEIN"/>
    <property type="match status" value="1"/>
</dbReference>
<feature type="domain" description="Bromo" evidence="4">
    <location>
        <begin position="18"/>
        <end position="90"/>
    </location>
</feature>
<feature type="compositionally biased region" description="Basic and acidic residues" evidence="3">
    <location>
        <begin position="348"/>
        <end position="357"/>
    </location>
</feature>
<dbReference type="CDD" id="cd04369">
    <property type="entry name" value="Bromodomain"/>
    <property type="match status" value="2"/>
</dbReference>
<dbReference type="InterPro" id="IPR001487">
    <property type="entry name" value="Bromodomain"/>
</dbReference>
<evidence type="ECO:0000256" key="3">
    <source>
        <dbReference type="SAM" id="MobiDB-lite"/>
    </source>
</evidence>
<feature type="compositionally biased region" description="Pro residues" evidence="3">
    <location>
        <begin position="146"/>
        <end position="157"/>
    </location>
</feature>
<feature type="region of interest" description="Disordered" evidence="3">
    <location>
        <begin position="113"/>
        <end position="285"/>
    </location>
</feature>
<name>A0A061RP89_9CHLO</name>
<dbReference type="SUPFAM" id="SSF47370">
    <property type="entry name" value="Bromodomain"/>
    <property type="match status" value="2"/>
</dbReference>
<evidence type="ECO:0000256" key="2">
    <source>
        <dbReference type="PROSITE-ProRule" id="PRU00035"/>
    </source>
</evidence>
<gene>
    <name evidence="5" type="ORF">TSPGSL018_31496</name>
</gene>
<accession>A0A061RP89</accession>
<evidence type="ECO:0000259" key="4">
    <source>
        <dbReference type="PROSITE" id="PS50014"/>
    </source>
</evidence>
<proteinExistence type="predicted"/>
<dbReference type="AlphaFoldDB" id="A0A061RP89"/>
<dbReference type="PANTHER" id="PTHR47809:SF2">
    <property type="entry name" value="DNA-BINDING BROMODOMAIN-CONTAINING PROTEIN"/>
    <property type="match status" value="1"/>
</dbReference>
<dbReference type="PROSITE" id="PS50014">
    <property type="entry name" value="BROMODOMAIN_2"/>
    <property type="match status" value="2"/>
</dbReference>
<reference evidence="5" key="1">
    <citation type="submission" date="2014-05" db="EMBL/GenBank/DDBJ databases">
        <title>The transcriptome of the halophilic microalga Tetraselmis sp. GSL018 isolated from the Great Salt Lake, Utah.</title>
        <authorList>
            <person name="Jinkerson R.E."/>
            <person name="D'Adamo S."/>
            <person name="Posewitz M.C."/>
        </authorList>
    </citation>
    <scope>NUCLEOTIDE SEQUENCE</scope>
    <source>
        <strain evidence="5">GSL018</strain>
    </source>
</reference>
<dbReference type="SMART" id="SM00297">
    <property type="entry name" value="BROMO"/>
    <property type="match status" value="2"/>
</dbReference>
<feature type="compositionally biased region" description="Low complexity" evidence="3">
    <location>
        <begin position="233"/>
        <end position="242"/>
    </location>
</feature>
<feature type="compositionally biased region" description="Low complexity" evidence="3">
    <location>
        <begin position="337"/>
        <end position="347"/>
    </location>
</feature>
<evidence type="ECO:0000256" key="1">
    <source>
        <dbReference type="ARBA" id="ARBA00023117"/>
    </source>
</evidence>
<feature type="region of interest" description="Disordered" evidence="3">
    <location>
        <begin position="298"/>
        <end position="359"/>
    </location>
</feature>
<feature type="compositionally biased region" description="Basic and acidic residues" evidence="3">
    <location>
        <begin position="588"/>
        <end position="598"/>
    </location>
</feature>
<dbReference type="Pfam" id="PF00439">
    <property type="entry name" value="Bromodomain"/>
    <property type="match status" value="2"/>
</dbReference>
<feature type="domain" description="Bromo" evidence="4">
    <location>
        <begin position="372"/>
        <end position="450"/>
    </location>
</feature>
<feature type="compositionally biased region" description="Basic residues" evidence="3">
    <location>
        <begin position="243"/>
        <end position="253"/>
    </location>
</feature>
<feature type="region of interest" description="Disordered" evidence="3">
    <location>
        <begin position="480"/>
        <end position="525"/>
    </location>
</feature>
<keyword evidence="1 2" id="KW-0103">Bromodomain</keyword>
<feature type="compositionally biased region" description="Low complexity" evidence="3">
    <location>
        <begin position="166"/>
        <end position="182"/>
    </location>
</feature>